<dbReference type="Proteomes" id="UP000050827">
    <property type="component" value="Unassembled WGS sequence"/>
</dbReference>
<dbReference type="AlphaFoldDB" id="A0A0Q1BIU4"/>
<evidence type="ECO:0008006" key="3">
    <source>
        <dbReference type="Google" id="ProtNLM"/>
    </source>
</evidence>
<protein>
    <recommendedName>
        <fullName evidence="3">Lipocalin-like domain-containing protein</fullName>
    </recommendedName>
</protein>
<gene>
    <name evidence="1" type="ORF">AAY42_12110</name>
</gene>
<evidence type="ECO:0000313" key="2">
    <source>
        <dbReference type="Proteomes" id="UP000050827"/>
    </source>
</evidence>
<reference evidence="1 2" key="1">
    <citation type="submission" date="2015-04" db="EMBL/GenBank/DDBJ databases">
        <title>Complete genome of flavobacterium.</title>
        <authorList>
            <person name="Kwon Y.M."/>
            <person name="Kim S.-J."/>
        </authorList>
    </citation>
    <scope>NUCLEOTIDE SEQUENCE [LARGE SCALE GENOMIC DNA]</scope>
    <source>
        <strain evidence="1 2">DK169</strain>
    </source>
</reference>
<sequence>MKRIFIFSLFPLLFLSCSKDLEQGRESLIGTWKVTYIKSSYGEFFTNGAGSTEVLEEDGDLGTFIFNETTVDFDFVRNDTLYAGSALWNLDLEKIRSGFFRENSFTLSIEENFIFDAQFGNATRNAEKNATTLSLFEFPMEGPGVAIEMELSKF</sequence>
<dbReference type="RefSeq" id="WP_055395550.1">
    <property type="nucleotide sequence ID" value="NZ_LCTZ01000002.1"/>
</dbReference>
<comment type="caution">
    <text evidence="1">The sequence shown here is derived from an EMBL/GenBank/DDBJ whole genome shotgun (WGS) entry which is preliminary data.</text>
</comment>
<proteinExistence type="predicted"/>
<dbReference type="OrthoDB" id="9859094at2"/>
<evidence type="ECO:0000313" key="1">
    <source>
        <dbReference type="EMBL" id="KQC30532.1"/>
    </source>
</evidence>
<keyword evidence="2" id="KW-1185">Reference proteome</keyword>
<dbReference type="STRING" id="346185.AAY42_12110"/>
<organism evidence="1 2">
    <name type="scientific">Flagellimonas eckloniae</name>
    <dbReference type="NCBI Taxonomy" id="346185"/>
    <lineage>
        <taxon>Bacteria</taxon>
        <taxon>Pseudomonadati</taxon>
        <taxon>Bacteroidota</taxon>
        <taxon>Flavobacteriia</taxon>
        <taxon>Flavobacteriales</taxon>
        <taxon>Flavobacteriaceae</taxon>
        <taxon>Flagellimonas</taxon>
    </lineage>
</organism>
<name>A0A0Q1BIU4_9FLAO</name>
<accession>A0A0Q1BIU4</accession>
<dbReference type="EMBL" id="LCTZ01000002">
    <property type="protein sequence ID" value="KQC30532.1"/>
    <property type="molecule type" value="Genomic_DNA"/>
</dbReference>
<dbReference type="PROSITE" id="PS51257">
    <property type="entry name" value="PROKAR_LIPOPROTEIN"/>
    <property type="match status" value="1"/>
</dbReference>